<dbReference type="SMART" id="SM00220">
    <property type="entry name" value="S_TKc"/>
    <property type="match status" value="1"/>
</dbReference>
<accession>A0A067Q6E3</accession>
<dbReference type="PANTHER" id="PTHR44329">
    <property type="entry name" value="SERINE/THREONINE-PROTEIN KINASE TNNI3K-RELATED"/>
    <property type="match status" value="1"/>
</dbReference>
<feature type="domain" description="Protein kinase" evidence="3">
    <location>
        <begin position="36"/>
        <end position="313"/>
    </location>
</feature>
<sequence>MDSDHVVLQMPSIDPDFEVKSDSPHVRPINLSNRVVIVEGPLRGGASCDIYAGEIELEKGRKEKVAMKQLRVFMNWTDKERSMATKLFRREIRIWSSFDHPNILHFYGYATVDTCRFFLISPWAASGNIMEYLERHPGANRHKLIIQIVKALQYLHGRAPCAYVHGDLKGDNVLISEGGHALVCDFGLTRRIEKMASMTATPSGRSPIGHIRFTAPELFRLGCKPTRESDIFAFACLVIQIFTGQQPYRELSDPQVLSVVMNGGIPNRPVDRATRQNGLTDAWWNLITRCTVYYPSQRPTMSEVVNILASTQFSTEYPVCISFQ</sequence>
<dbReference type="Pfam" id="PF07714">
    <property type="entry name" value="PK_Tyr_Ser-Thr"/>
    <property type="match status" value="1"/>
</dbReference>
<dbReference type="InterPro" id="IPR051681">
    <property type="entry name" value="Ser/Thr_Kinases-Pseudokinases"/>
</dbReference>
<evidence type="ECO:0000256" key="2">
    <source>
        <dbReference type="ARBA" id="ARBA00022840"/>
    </source>
</evidence>
<dbReference type="InParanoid" id="A0A067Q6E3"/>
<dbReference type="InterPro" id="IPR011009">
    <property type="entry name" value="Kinase-like_dom_sf"/>
</dbReference>
<name>A0A067Q6E3_9AGAM</name>
<dbReference type="GO" id="GO:0004672">
    <property type="term" value="F:protein kinase activity"/>
    <property type="evidence" value="ECO:0007669"/>
    <property type="project" value="InterPro"/>
</dbReference>
<keyword evidence="2" id="KW-0067">ATP-binding</keyword>
<dbReference type="PANTHER" id="PTHR44329:SF298">
    <property type="entry name" value="MIXED LINEAGE KINASE DOMAIN-LIKE PROTEIN"/>
    <property type="match status" value="1"/>
</dbReference>
<dbReference type="SUPFAM" id="SSF56112">
    <property type="entry name" value="Protein kinase-like (PK-like)"/>
    <property type="match status" value="1"/>
</dbReference>
<dbReference type="STRING" id="933084.A0A067Q6E3"/>
<gene>
    <name evidence="4" type="ORF">JAAARDRAFT_33767</name>
</gene>
<evidence type="ECO:0000313" key="5">
    <source>
        <dbReference type="Proteomes" id="UP000027265"/>
    </source>
</evidence>
<dbReference type="GO" id="GO:0005524">
    <property type="term" value="F:ATP binding"/>
    <property type="evidence" value="ECO:0007669"/>
    <property type="project" value="UniProtKB-KW"/>
</dbReference>
<keyword evidence="1" id="KW-0547">Nucleotide-binding</keyword>
<evidence type="ECO:0000313" key="4">
    <source>
        <dbReference type="EMBL" id="KDQ59047.1"/>
    </source>
</evidence>
<dbReference type="InterPro" id="IPR001245">
    <property type="entry name" value="Ser-Thr/Tyr_kinase_cat_dom"/>
</dbReference>
<reference evidence="5" key="1">
    <citation type="journal article" date="2014" name="Proc. Natl. Acad. Sci. U.S.A.">
        <title>Extensive sampling of basidiomycete genomes demonstrates inadequacy of the white-rot/brown-rot paradigm for wood decay fungi.</title>
        <authorList>
            <person name="Riley R."/>
            <person name="Salamov A.A."/>
            <person name="Brown D.W."/>
            <person name="Nagy L.G."/>
            <person name="Floudas D."/>
            <person name="Held B.W."/>
            <person name="Levasseur A."/>
            <person name="Lombard V."/>
            <person name="Morin E."/>
            <person name="Otillar R."/>
            <person name="Lindquist E.A."/>
            <person name="Sun H."/>
            <person name="LaButti K.M."/>
            <person name="Schmutz J."/>
            <person name="Jabbour D."/>
            <person name="Luo H."/>
            <person name="Baker S.E."/>
            <person name="Pisabarro A.G."/>
            <person name="Walton J.D."/>
            <person name="Blanchette R.A."/>
            <person name="Henrissat B."/>
            <person name="Martin F."/>
            <person name="Cullen D."/>
            <person name="Hibbett D.S."/>
            <person name="Grigoriev I.V."/>
        </authorList>
    </citation>
    <scope>NUCLEOTIDE SEQUENCE [LARGE SCALE GENOMIC DNA]</scope>
    <source>
        <strain evidence="5">MUCL 33604</strain>
    </source>
</reference>
<dbReference type="PROSITE" id="PS00108">
    <property type="entry name" value="PROTEIN_KINASE_ST"/>
    <property type="match status" value="1"/>
</dbReference>
<dbReference type="InterPro" id="IPR000719">
    <property type="entry name" value="Prot_kinase_dom"/>
</dbReference>
<dbReference type="PROSITE" id="PS50011">
    <property type="entry name" value="PROTEIN_KINASE_DOM"/>
    <property type="match status" value="1"/>
</dbReference>
<dbReference type="HOGENOM" id="CLU_000288_7_18_1"/>
<dbReference type="Gene3D" id="1.10.510.10">
    <property type="entry name" value="Transferase(Phosphotransferase) domain 1"/>
    <property type="match status" value="1"/>
</dbReference>
<evidence type="ECO:0000259" key="3">
    <source>
        <dbReference type="PROSITE" id="PS50011"/>
    </source>
</evidence>
<evidence type="ECO:0000256" key="1">
    <source>
        <dbReference type="ARBA" id="ARBA00022741"/>
    </source>
</evidence>
<dbReference type="GO" id="GO:0097527">
    <property type="term" value="P:necroptotic signaling pathway"/>
    <property type="evidence" value="ECO:0007669"/>
    <property type="project" value="TreeGrafter"/>
</dbReference>
<dbReference type="OrthoDB" id="4062651at2759"/>
<dbReference type="EMBL" id="KL197716">
    <property type="protein sequence ID" value="KDQ59047.1"/>
    <property type="molecule type" value="Genomic_DNA"/>
</dbReference>
<organism evidence="4 5">
    <name type="scientific">Jaapia argillacea MUCL 33604</name>
    <dbReference type="NCBI Taxonomy" id="933084"/>
    <lineage>
        <taxon>Eukaryota</taxon>
        <taxon>Fungi</taxon>
        <taxon>Dikarya</taxon>
        <taxon>Basidiomycota</taxon>
        <taxon>Agaricomycotina</taxon>
        <taxon>Agaricomycetes</taxon>
        <taxon>Agaricomycetidae</taxon>
        <taxon>Jaapiales</taxon>
        <taxon>Jaapiaceae</taxon>
        <taxon>Jaapia</taxon>
    </lineage>
</organism>
<keyword evidence="5" id="KW-1185">Reference proteome</keyword>
<proteinExistence type="predicted"/>
<dbReference type="InterPro" id="IPR008271">
    <property type="entry name" value="Ser/Thr_kinase_AS"/>
</dbReference>
<dbReference type="AlphaFoldDB" id="A0A067Q6E3"/>
<dbReference type="Proteomes" id="UP000027265">
    <property type="component" value="Unassembled WGS sequence"/>
</dbReference>
<protein>
    <recommendedName>
        <fullName evidence="3">Protein kinase domain-containing protein</fullName>
    </recommendedName>
</protein>